<organism evidence="1 2">
    <name type="scientific">Candidatus Methylumidiphilus alinenensis</name>
    <dbReference type="NCBI Taxonomy" id="2202197"/>
    <lineage>
        <taxon>Bacteria</taxon>
        <taxon>Pseudomonadati</taxon>
        <taxon>Pseudomonadota</taxon>
        <taxon>Gammaproteobacteria</taxon>
        <taxon>Methylococcales</taxon>
        <taxon>Candidatus Methylumidiphilus</taxon>
    </lineage>
</organism>
<name>A0A2W4QJI4_9GAMM</name>
<proteinExistence type="predicted"/>
<accession>A0A2W4QJI4</accession>
<gene>
    <name evidence="1" type="ORF">DM484_28160</name>
</gene>
<evidence type="ECO:0000313" key="1">
    <source>
        <dbReference type="EMBL" id="PZN70599.1"/>
    </source>
</evidence>
<evidence type="ECO:0000313" key="2">
    <source>
        <dbReference type="Proteomes" id="UP000249396"/>
    </source>
</evidence>
<dbReference type="AlphaFoldDB" id="A0A2W4QJI4"/>
<protein>
    <submittedName>
        <fullName evidence="1">Uncharacterized protein</fullName>
    </submittedName>
</protein>
<comment type="caution">
    <text evidence="1">The sequence shown here is derived from an EMBL/GenBank/DDBJ whole genome shotgun (WGS) entry which is preliminary data.</text>
</comment>
<reference evidence="1 2" key="1">
    <citation type="journal article" date="2018" name="Aquat. Microb. Ecol.">
        <title>Gammaproteobacterial methanotrophs dominate.</title>
        <authorList>
            <person name="Rissanen A.J."/>
            <person name="Saarenheimo J."/>
            <person name="Tiirola M."/>
            <person name="Peura S."/>
            <person name="Aalto S.L."/>
            <person name="Karvinen A."/>
            <person name="Nykanen H."/>
        </authorList>
    </citation>
    <scope>NUCLEOTIDE SEQUENCE [LARGE SCALE GENOMIC DNA]</scope>
    <source>
        <strain evidence="1">AMbin10</strain>
    </source>
</reference>
<sequence>MTYNGNIFVWRGPALRVSHYRTLFYGYDCVDYWLHARKSPALSVKYAMSFDADYGGDLRHYDVVKFADGSSRQTVNHRHDTKRCQFFNSMVYSCLYHDRVSLELSHTELVAARMKGLQLTLSSGTQDYEAIVLPANYVQGFLHAVQ</sequence>
<dbReference type="EMBL" id="QJPH01000549">
    <property type="protein sequence ID" value="PZN70599.1"/>
    <property type="molecule type" value="Genomic_DNA"/>
</dbReference>
<dbReference type="Proteomes" id="UP000249396">
    <property type="component" value="Unassembled WGS sequence"/>
</dbReference>